<feature type="compositionally biased region" description="Basic and acidic residues" evidence="1">
    <location>
        <begin position="60"/>
        <end position="73"/>
    </location>
</feature>
<gene>
    <name evidence="2" type="ORF">PRUPE_3G160900</name>
</gene>
<reference evidence="2 3" key="1">
    <citation type="journal article" date="2013" name="Nat. Genet.">
        <title>The high-quality draft genome of peach (Prunus persica) identifies unique patterns of genetic diversity, domestication and genome evolution.</title>
        <authorList>
            <consortium name="International Peach Genome Initiative"/>
            <person name="Verde I."/>
            <person name="Abbott A.G."/>
            <person name="Scalabrin S."/>
            <person name="Jung S."/>
            <person name="Shu S."/>
            <person name="Marroni F."/>
            <person name="Zhebentyayeva T."/>
            <person name="Dettori M.T."/>
            <person name="Grimwood J."/>
            <person name="Cattonaro F."/>
            <person name="Zuccolo A."/>
            <person name="Rossini L."/>
            <person name="Jenkins J."/>
            <person name="Vendramin E."/>
            <person name="Meisel L.A."/>
            <person name="Decroocq V."/>
            <person name="Sosinski B."/>
            <person name="Prochnik S."/>
            <person name="Mitros T."/>
            <person name="Policriti A."/>
            <person name="Cipriani G."/>
            <person name="Dondini L."/>
            <person name="Ficklin S."/>
            <person name="Goodstein D.M."/>
            <person name="Xuan P."/>
            <person name="Del Fabbro C."/>
            <person name="Aramini V."/>
            <person name="Copetti D."/>
            <person name="Gonzalez S."/>
            <person name="Horner D.S."/>
            <person name="Falchi R."/>
            <person name="Lucas S."/>
            <person name="Mica E."/>
            <person name="Maldonado J."/>
            <person name="Lazzari B."/>
            <person name="Bielenberg D."/>
            <person name="Pirona R."/>
            <person name="Miculan M."/>
            <person name="Barakat A."/>
            <person name="Testolin R."/>
            <person name="Stella A."/>
            <person name="Tartarini S."/>
            <person name="Tonutti P."/>
            <person name="Arus P."/>
            <person name="Orellana A."/>
            <person name="Wells C."/>
            <person name="Main D."/>
            <person name="Vizzotto G."/>
            <person name="Silva H."/>
            <person name="Salamini F."/>
            <person name="Schmutz J."/>
            <person name="Morgante M."/>
            <person name="Rokhsar D.S."/>
        </authorList>
    </citation>
    <scope>NUCLEOTIDE SEQUENCE [LARGE SCALE GENOMIC DNA]</scope>
    <source>
        <strain evidence="3">cv. Nemared</strain>
    </source>
</reference>
<evidence type="ECO:0000313" key="2">
    <source>
        <dbReference type="EMBL" id="ONI17467.1"/>
    </source>
</evidence>
<organism evidence="2 3">
    <name type="scientific">Prunus persica</name>
    <name type="common">Peach</name>
    <name type="synonym">Amygdalus persica</name>
    <dbReference type="NCBI Taxonomy" id="3760"/>
    <lineage>
        <taxon>Eukaryota</taxon>
        <taxon>Viridiplantae</taxon>
        <taxon>Streptophyta</taxon>
        <taxon>Embryophyta</taxon>
        <taxon>Tracheophyta</taxon>
        <taxon>Spermatophyta</taxon>
        <taxon>Magnoliopsida</taxon>
        <taxon>eudicotyledons</taxon>
        <taxon>Gunneridae</taxon>
        <taxon>Pentapetalae</taxon>
        <taxon>rosids</taxon>
        <taxon>fabids</taxon>
        <taxon>Rosales</taxon>
        <taxon>Rosaceae</taxon>
        <taxon>Amygdaloideae</taxon>
        <taxon>Amygdaleae</taxon>
        <taxon>Prunus</taxon>
    </lineage>
</organism>
<name>A0A251Q0U7_PRUPE</name>
<evidence type="ECO:0000313" key="3">
    <source>
        <dbReference type="Proteomes" id="UP000006882"/>
    </source>
</evidence>
<protein>
    <submittedName>
        <fullName evidence="2">Uncharacterized protein</fullName>
    </submittedName>
</protein>
<keyword evidence="3" id="KW-1185">Reference proteome</keyword>
<dbReference type="AlphaFoldDB" id="A0A251Q0U7"/>
<proteinExistence type="predicted"/>
<sequence>MSQVEQVCIFLELSIIQVSMKLRKRCLHLGSRRLYEEGNRSWKDNNPTQTSNQPQFSKKGKTDNLGLRKEPLSTRRQQTY</sequence>
<accession>A0A251Q0U7</accession>
<dbReference type="Proteomes" id="UP000006882">
    <property type="component" value="Chromosome G3"/>
</dbReference>
<dbReference type="EMBL" id="CM007653">
    <property type="protein sequence ID" value="ONI17467.1"/>
    <property type="molecule type" value="Genomic_DNA"/>
</dbReference>
<dbReference type="Gramene" id="ONI17467">
    <property type="protein sequence ID" value="ONI17467"/>
    <property type="gene ID" value="PRUPE_3G160900"/>
</dbReference>
<feature type="compositionally biased region" description="Polar residues" evidence="1">
    <location>
        <begin position="44"/>
        <end position="56"/>
    </location>
</feature>
<feature type="region of interest" description="Disordered" evidence="1">
    <location>
        <begin position="37"/>
        <end position="80"/>
    </location>
</feature>
<evidence type="ECO:0000256" key="1">
    <source>
        <dbReference type="SAM" id="MobiDB-lite"/>
    </source>
</evidence>